<dbReference type="VEuPathDB" id="FungiDB:EMCG_04037"/>
<reference evidence="1 2" key="1">
    <citation type="submission" date="2017-10" db="EMBL/GenBank/DDBJ databases">
        <title>Comparative genomics in systemic dimorphic fungi from Ajellomycetaceae.</title>
        <authorList>
            <person name="Munoz J.F."/>
            <person name="Mcewen J.G."/>
            <person name="Clay O.K."/>
            <person name="Cuomo C.A."/>
        </authorList>
    </citation>
    <scope>NUCLEOTIDE SEQUENCE [LARGE SCALE GENOMIC DNA]</scope>
    <source>
        <strain evidence="1 2">UAMH4076</strain>
    </source>
</reference>
<gene>
    <name evidence="1" type="ORF">GX50_00362</name>
</gene>
<proteinExistence type="predicted"/>
<accession>A0A2B7ZUN4</accession>
<name>A0A2B7ZUN4_9EURO</name>
<dbReference type="Proteomes" id="UP000226031">
    <property type="component" value="Unassembled WGS sequence"/>
</dbReference>
<organism evidence="1 2">
    <name type="scientific">[Emmonsia] crescens</name>
    <dbReference type="NCBI Taxonomy" id="73230"/>
    <lineage>
        <taxon>Eukaryota</taxon>
        <taxon>Fungi</taxon>
        <taxon>Dikarya</taxon>
        <taxon>Ascomycota</taxon>
        <taxon>Pezizomycotina</taxon>
        <taxon>Eurotiomycetes</taxon>
        <taxon>Eurotiomycetidae</taxon>
        <taxon>Onygenales</taxon>
        <taxon>Ajellomycetaceae</taxon>
        <taxon>Emergomyces</taxon>
    </lineage>
</organism>
<evidence type="ECO:0000313" key="1">
    <source>
        <dbReference type="EMBL" id="PGH36702.1"/>
    </source>
</evidence>
<keyword evidence="2" id="KW-1185">Reference proteome</keyword>
<dbReference type="EMBL" id="PDND01000004">
    <property type="protein sequence ID" value="PGH36702.1"/>
    <property type="molecule type" value="Genomic_DNA"/>
</dbReference>
<comment type="caution">
    <text evidence="1">The sequence shown here is derived from an EMBL/GenBank/DDBJ whole genome shotgun (WGS) entry which is preliminary data.</text>
</comment>
<evidence type="ECO:0000313" key="2">
    <source>
        <dbReference type="Proteomes" id="UP000226031"/>
    </source>
</evidence>
<dbReference type="AlphaFoldDB" id="A0A2B7ZUN4"/>
<sequence length="274" mass="31653">MCRYASHEQYTTCNHTIPCHLKYDITYCHNPNGIPLPTRAVSKLLTERGFRPSRSCDMDKWHATTLRVQGWCPACVAEARQRARAEVLGAVRAVGYNNNNNNNNRPAVVGVGEVTEEMEETGVYWDMPDMLRWFECGHSKAWVKGESLQRCFYKGDSDDGEGKGERKEKKKKKKTVVVDIGADVKIDMGDLRIAEFWETEYLFSEEEAGKIRFENYTAEGICGACWFEALSKEEEEREEKEKEKTRLTSKSKKLFGQWKGWMKSTFQEKMKREA</sequence>
<protein>
    <submittedName>
        <fullName evidence="1">Uncharacterized protein</fullName>
    </submittedName>
</protein>